<evidence type="ECO:0000313" key="7">
    <source>
        <dbReference type="Proteomes" id="UP000275199"/>
    </source>
</evidence>
<name>A0ABX9XLF5_9PSED</name>
<dbReference type="EMBL" id="RKKU01000003">
    <property type="protein sequence ID" value="ROZ87568.1"/>
    <property type="molecule type" value="Genomic_DNA"/>
</dbReference>
<evidence type="ECO:0000313" key="6">
    <source>
        <dbReference type="EMBL" id="ROZ87568.1"/>
    </source>
</evidence>
<evidence type="ECO:0000259" key="5">
    <source>
        <dbReference type="PROSITE" id="PS51352"/>
    </source>
</evidence>
<reference evidence="6 7" key="1">
    <citation type="submission" date="2018-11" db="EMBL/GenBank/DDBJ databases">
        <authorList>
            <person name="Jang G.I."/>
            <person name="Hwang C.Y."/>
        </authorList>
    </citation>
    <scope>NUCLEOTIDE SEQUENCE [LARGE SCALE GENOMIC DNA]</scope>
    <source>
        <strain evidence="6 7">SSM26</strain>
    </source>
</reference>
<comment type="similarity">
    <text evidence="1">Belongs to the peroxiredoxin family. AhpC/Prx1 subfamily.</text>
</comment>
<accession>A0ABX9XLF5</accession>
<dbReference type="Gene3D" id="3.40.30.10">
    <property type="entry name" value="Glutaredoxin"/>
    <property type="match status" value="1"/>
</dbReference>
<evidence type="ECO:0000256" key="2">
    <source>
        <dbReference type="ARBA" id="ARBA00023002"/>
    </source>
</evidence>
<sequence>MSVLVNRVAPDFTAPAVLADGSIVEDFAFSSLRGKYVVVFFWPLDFTFVCPSEIIAHNNRMEKFRALGVEVVGISVDSQYTHYAWRNTPVEKGGIGPVGFTMVADVKHEITQAYGVEHEDGVALRASFLIDRAGVVQHQVVNNLSLGREVDEMIRLIEALQFTEEHGEVCPAGWRKGQKGMQESPEGVASYLAEHAAKL</sequence>
<dbReference type="PROSITE" id="PS51352">
    <property type="entry name" value="THIOREDOXIN_2"/>
    <property type="match status" value="1"/>
</dbReference>
<keyword evidence="7" id="KW-1185">Reference proteome</keyword>
<dbReference type="PANTHER" id="PTHR10681">
    <property type="entry name" value="THIOREDOXIN PEROXIDASE"/>
    <property type="match status" value="1"/>
</dbReference>
<proteinExistence type="inferred from homology"/>
<dbReference type="RefSeq" id="WP_123888475.1">
    <property type="nucleotide sequence ID" value="NZ_JBPYCX010000001.1"/>
</dbReference>
<dbReference type="PIRSF" id="PIRSF000239">
    <property type="entry name" value="AHPC"/>
    <property type="match status" value="1"/>
</dbReference>
<comment type="function">
    <text evidence="4">Thiol-specific peroxidase that catalyzes the reduction of hydrogen peroxide and organic hydroperoxides to water and alcohols, respectively. Plays a role in cell protection against oxidative stress by detoxifying peroxides.</text>
</comment>
<dbReference type="CDD" id="cd03015">
    <property type="entry name" value="PRX_Typ2cys"/>
    <property type="match status" value="1"/>
</dbReference>
<evidence type="ECO:0000256" key="3">
    <source>
        <dbReference type="ARBA" id="ARBA00032824"/>
    </source>
</evidence>
<gene>
    <name evidence="6" type="ORF">EF096_04820</name>
</gene>
<evidence type="ECO:0000256" key="4">
    <source>
        <dbReference type="ARBA" id="ARBA00037420"/>
    </source>
</evidence>
<dbReference type="InterPro" id="IPR013766">
    <property type="entry name" value="Thioredoxin_domain"/>
</dbReference>
<dbReference type="Proteomes" id="UP000275199">
    <property type="component" value="Unassembled WGS sequence"/>
</dbReference>
<dbReference type="Pfam" id="PF00578">
    <property type="entry name" value="AhpC-TSA"/>
    <property type="match status" value="1"/>
</dbReference>
<feature type="domain" description="Thioredoxin" evidence="5">
    <location>
        <begin position="3"/>
        <end position="162"/>
    </location>
</feature>
<dbReference type="SUPFAM" id="SSF52833">
    <property type="entry name" value="Thioredoxin-like"/>
    <property type="match status" value="1"/>
</dbReference>
<dbReference type="InterPro" id="IPR000866">
    <property type="entry name" value="AhpC/TSA"/>
</dbReference>
<organism evidence="6 7">
    <name type="scientific">Pseudomonas neustonica</name>
    <dbReference type="NCBI Taxonomy" id="2487346"/>
    <lineage>
        <taxon>Bacteria</taxon>
        <taxon>Pseudomonadati</taxon>
        <taxon>Pseudomonadota</taxon>
        <taxon>Gammaproteobacteria</taxon>
        <taxon>Pseudomonadales</taxon>
        <taxon>Pseudomonadaceae</taxon>
        <taxon>Pseudomonas</taxon>
    </lineage>
</organism>
<dbReference type="PANTHER" id="PTHR10681:SF128">
    <property type="entry name" value="THIOREDOXIN-DEPENDENT PEROXIDE REDUCTASE, MITOCHONDRIAL"/>
    <property type="match status" value="1"/>
</dbReference>
<dbReference type="InterPro" id="IPR019479">
    <property type="entry name" value="Peroxiredoxin_C"/>
</dbReference>
<protein>
    <recommendedName>
        <fullName evidence="3">Thioredoxin peroxidase</fullName>
    </recommendedName>
</protein>
<comment type="caution">
    <text evidence="6">The sequence shown here is derived from an EMBL/GenBank/DDBJ whole genome shotgun (WGS) entry which is preliminary data.</text>
</comment>
<dbReference type="InterPro" id="IPR036249">
    <property type="entry name" value="Thioredoxin-like_sf"/>
</dbReference>
<dbReference type="InterPro" id="IPR050217">
    <property type="entry name" value="Peroxiredoxin"/>
</dbReference>
<evidence type="ECO:0000256" key="1">
    <source>
        <dbReference type="ARBA" id="ARBA00009796"/>
    </source>
</evidence>
<keyword evidence="2" id="KW-0560">Oxidoreductase</keyword>
<dbReference type="InterPro" id="IPR024706">
    <property type="entry name" value="Peroxiredoxin_AhpC-typ"/>
</dbReference>
<dbReference type="Pfam" id="PF10417">
    <property type="entry name" value="1-cysPrx_C"/>
    <property type="match status" value="1"/>
</dbReference>